<dbReference type="Proteomes" id="UP000609531">
    <property type="component" value="Unassembled WGS sequence"/>
</dbReference>
<dbReference type="PROSITE" id="PS00519">
    <property type="entry name" value="HTH_ASNC_1"/>
    <property type="match status" value="1"/>
</dbReference>
<dbReference type="Gene3D" id="3.30.70.920">
    <property type="match status" value="1"/>
</dbReference>
<reference evidence="5" key="1">
    <citation type="submission" date="2020-12" db="EMBL/GenBank/DDBJ databases">
        <title>Bacterial taxonomy.</title>
        <authorList>
            <person name="Pan X."/>
        </authorList>
    </citation>
    <scope>NUCLEOTIDE SEQUENCE</scope>
    <source>
        <strain evidence="5">B2012</strain>
    </source>
</reference>
<dbReference type="InterPro" id="IPR019887">
    <property type="entry name" value="Tscrpt_reg_AsnC/Lrp_C"/>
</dbReference>
<evidence type="ECO:0000313" key="6">
    <source>
        <dbReference type="Proteomes" id="UP000609531"/>
    </source>
</evidence>
<dbReference type="RefSeq" id="WP_198883519.1">
    <property type="nucleotide sequence ID" value="NZ_JAEKJA010000018.1"/>
</dbReference>
<dbReference type="EMBL" id="JAEKJA010000018">
    <property type="protein sequence ID" value="MBJ3777615.1"/>
    <property type="molecule type" value="Genomic_DNA"/>
</dbReference>
<keyword evidence="3" id="KW-0804">Transcription</keyword>
<dbReference type="Pfam" id="PF01037">
    <property type="entry name" value="AsnC_trans_reg"/>
    <property type="match status" value="1"/>
</dbReference>
<comment type="caution">
    <text evidence="5">The sequence shown here is derived from an EMBL/GenBank/DDBJ whole genome shotgun (WGS) entry which is preliminary data.</text>
</comment>
<dbReference type="SUPFAM" id="SSF54909">
    <property type="entry name" value="Dimeric alpha+beta barrel"/>
    <property type="match status" value="1"/>
</dbReference>
<protein>
    <submittedName>
        <fullName evidence="5">Lrp/AsnC family transcriptional regulator</fullName>
    </submittedName>
</protein>
<dbReference type="AlphaFoldDB" id="A0A934IT95"/>
<dbReference type="Gene3D" id="1.10.10.10">
    <property type="entry name" value="Winged helix-like DNA-binding domain superfamily/Winged helix DNA-binding domain"/>
    <property type="match status" value="1"/>
</dbReference>
<feature type="domain" description="HTH asnC-type" evidence="4">
    <location>
        <begin position="3"/>
        <end position="64"/>
    </location>
</feature>
<dbReference type="InterPro" id="IPR036390">
    <property type="entry name" value="WH_DNA-bd_sf"/>
</dbReference>
<dbReference type="InterPro" id="IPR000485">
    <property type="entry name" value="AsnC-type_HTH_dom"/>
</dbReference>
<evidence type="ECO:0000259" key="4">
    <source>
        <dbReference type="PROSITE" id="PS50956"/>
    </source>
</evidence>
<evidence type="ECO:0000313" key="5">
    <source>
        <dbReference type="EMBL" id="MBJ3777615.1"/>
    </source>
</evidence>
<dbReference type="SUPFAM" id="SSF46785">
    <property type="entry name" value="Winged helix' DNA-binding domain"/>
    <property type="match status" value="1"/>
</dbReference>
<dbReference type="InterPro" id="IPR011008">
    <property type="entry name" value="Dimeric_a/b-barrel"/>
</dbReference>
<organism evidence="5 6">
    <name type="scientific">Acuticoccus mangrovi</name>
    <dbReference type="NCBI Taxonomy" id="2796142"/>
    <lineage>
        <taxon>Bacteria</taxon>
        <taxon>Pseudomonadati</taxon>
        <taxon>Pseudomonadota</taxon>
        <taxon>Alphaproteobacteria</taxon>
        <taxon>Hyphomicrobiales</taxon>
        <taxon>Amorphaceae</taxon>
        <taxon>Acuticoccus</taxon>
    </lineage>
</organism>
<dbReference type="Pfam" id="PF13412">
    <property type="entry name" value="HTH_24"/>
    <property type="match status" value="1"/>
</dbReference>
<dbReference type="GO" id="GO:0006355">
    <property type="term" value="P:regulation of DNA-templated transcription"/>
    <property type="evidence" value="ECO:0007669"/>
    <property type="project" value="UniProtKB-ARBA"/>
</dbReference>
<dbReference type="PANTHER" id="PTHR30154">
    <property type="entry name" value="LEUCINE-RESPONSIVE REGULATORY PROTEIN"/>
    <property type="match status" value="1"/>
</dbReference>
<name>A0A934IT95_9HYPH</name>
<evidence type="ECO:0000256" key="2">
    <source>
        <dbReference type="ARBA" id="ARBA00023125"/>
    </source>
</evidence>
<dbReference type="InterPro" id="IPR011991">
    <property type="entry name" value="ArsR-like_HTH"/>
</dbReference>
<keyword evidence="1" id="KW-0805">Transcription regulation</keyword>
<dbReference type="CDD" id="cd00090">
    <property type="entry name" value="HTH_ARSR"/>
    <property type="match status" value="1"/>
</dbReference>
<dbReference type="InterPro" id="IPR019885">
    <property type="entry name" value="Tscrpt_reg_HTH_AsnC-type_CS"/>
</dbReference>
<dbReference type="GO" id="GO:0043565">
    <property type="term" value="F:sequence-specific DNA binding"/>
    <property type="evidence" value="ECO:0007669"/>
    <property type="project" value="InterPro"/>
</dbReference>
<evidence type="ECO:0000256" key="3">
    <source>
        <dbReference type="ARBA" id="ARBA00023163"/>
    </source>
</evidence>
<dbReference type="PROSITE" id="PS50956">
    <property type="entry name" value="HTH_ASNC_2"/>
    <property type="match status" value="1"/>
</dbReference>
<proteinExistence type="predicted"/>
<sequence length="154" mass="17901">MTLDAFDRKILDLLQEDATVPIAEIGERVGLSHTPCWRRIRRLEKEGYIRARVALVDRKKVNVGMTVFIQVKTPIHRVGWIDEFKQAVHDIPEIVESYRLAGEIDYLVRLVVPDIERFDQVYKALISRLEFLDLTSSIVMEELKFTTSVPTRYA</sequence>
<keyword evidence="6" id="KW-1185">Reference proteome</keyword>
<dbReference type="GO" id="GO:0043200">
    <property type="term" value="P:response to amino acid"/>
    <property type="evidence" value="ECO:0007669"/>
    <property type="project" value="TreeGrafter"/>
</dbReference>
<dbReference type="PANTHER" id="PTHR30154:SF17">
    <property type="entry name" value="DNA-BINDING TRANSCRIPTIONAL ACTIVATOR DECR"/>
    <property type="match status" value="1"/>
</dbReference>
<dbReference type="InterPro" id="IPR036388">
    <property type="entry name" value="WH-like_DNA-bd_sf"/>
</dbReference>
<keyword evidence="2" id="KW-0238">DNA-binding</keyword>
<dbReference type="PRINTS" id="PR00033">
    <property type="entry name" value="HTHASNC"/>
</dbReference>
<dbReference type="InterPro" id="IPR019888">
    <property type="entry name" value="Tscrpt_reg_AsnC-like"/>
</dbReference>
<accession>A0A934IT95</accession>
<dbReference type="GO" id="GO:0005829">
    <property type="term" value="C:cytosol"/>
    <property type="evidence" value="ECO:0007669"/>
    <property type="project" value="TreeGrafter"/>
</dbReference>
<gene>
    <name evidence="5" type="ORF">JCR33_18060</name>
</gene>
<dbReference type="SMART" id="SM00344">
    <property type="entry name" value="HTH_ASNC"/>
    <property type="match status" value="1"/>
</dbReference>
<evidence type="ECO:0000256" key="1">
    <source>
        <dbReference type="ARBA" id="ARBA00023015"/>
    </source>
</evidence>